<sequence>MHAMHASPGSSCRIRYYRSYISSVKHLAIHLGQILLQPSYKLVTPKWKNFQSLKIGWKDRVRLNNVIWRAWHRQFVVSIVNCFCFVGEYISVRRIITSSAFPDTSGSI</sequence>
<dbReference type="OrthoDB" id="5861697at2759"/>
<name>A0A183JAL9_9BILA</name>
<reference evidence="1 2" key="2">
    <citation type="submission" date="2018-11" db="EMBL/GenBank/DDBJ databases">
        <authorList>
            <consortium name="Pathogen Informatics"/>
        </authorList>
    </citation>
    <scope>NUCLEOTIDE SEQUENCE [LARGE SCALE GENOMIC DNA]</scope>
</reference>
<dbReference type="AlphaFoldDB" id="A0A183JAL9"/>
<gene>
    <name evidence="1" type="ORF">SBAD_LOCUS12917</name>
</gene>
<proteinExistence type="predicted"/>
<dbReference type="Proteomes" id="UP000270296">
    <property type="component" value="Unassembled WGS sequence"/>
</dbReference>
<evidence type="ECO:0000313" key="1">
    <source>
        <dbReference type="EMBL" id="VDP52688.1"/>
    </source>
</evidence>
<dbReference type="EMBL" id="UZAM01019337">
    <property type="protein sequence ID" value="VDP52688.1"/>
    <property type="molecule type" value="Genomic_DNA"/>
</dbReference>
<evidence type="ECO:0000313" key="2">
    <source>
        <dbReference type="Proteomes" id="UP000270296"/>
    </source>
</evidence>
<protein>
    <submittedName>
        <fullName evidence="3">Transposase</fullName>
    </submittedName>
</protein>
<reference evidence="3" key="1">
    <citation type="submission" date="2016-06" db="UniProtKB">
        <authorList>
            <consortium name="WormBaseParasite"/>
        </authorList>
    </citation>
    <scope>IDENTIFICATION</scope>
</reference>
<evidence type="ECO:0000313" key="3">
    <source>
        <dbReference type="WBParaSite" id="SBAD_0001333001-mRNA-1"/>
    </source>
</evidence>
<keyword evidence="2" id="KW-1185">Reference proteome</keyword>
<accession>A0A183JAL9</accession>
<dbReference type="WBParaSite" id="SBAD_0001333001-mRNA-1">
    <property type="protein sequence ID" value="SBAD_0001333001-mRNA-1"/>
    <property type="gene ID" value="SBAD_0001333001"/>
</dbReference>
<organism evidence="3">
    <name type="scientific">Soboliphyme baturini</name>
    <dbReference type="NCBI Taxonomy" id="241478"/>
    <lineage>
        <taxon>Eukaryota</taxon>
        <taxon>Metazoa</taxon>
        <taxon>Ecdysozoa</taxon>
        <taxon>Nematoda</taxon>
        <taxon>Enoplea</taxon>
        <taxon>Dorylaimia</taxon>
        <taxon>Dioctophymatida</taxon>
        <taxon>Dioctophymatoidea</taxon>
        <taxon>Soboliphymatidae</taxon>
        <taxon>Soboliphyme</taxon>
    </lineage>
</organism>